<keyword evidence="10 12" id="KW-0868">Chloride</keyword>
<proteinExistence type="inferred from homology"/>
<feature type="transmembrane region" description="Helical" evidence="12">
    <location>
        <begin position="572"/>
        <end position="592"/>
    </location>
</feature>
<evidence type="ECO:0000256" key="4">
    <source>
        <dbReference type="ARBA" id="ARBA00022692"/>
    </source>
</evidence>
<dbReference type="SUPFAM" id="SSF54631">
    <property type="entry name" value="CBS-domain pair"/>
    <property type="match status" value="1"/>
</dbReference>
<evidence type="ECO:0000256" key="13">
    <source>
        <dbReference type="SAM" id="MobiDB-lite"/>
    </source>
</evidence>
<reference evidence="15" key="1">
    <citation type="submission" date="2020-10" db="EMBL/GenBank/DDBJ databases">
        <title>Unveiling of a novel bifunctional photoreceptor, Dualchrome1, isolated from a cosmopolitan green alga.</title>
        <authorList>
            <person name="Suzuki S."/>
            <person name="Kawachi M."/>
        </authorList>
    </citation>
    <scope>NUCLEOTIDE SEQUENCE</scope>
    <source>
        <strain evidence="15">NIES 2893</strain>
    </source>
</reference>
<feature type="region of interest" description="Disordered" evidence="13">
    <location>
        <begin position="119"/>
        <end position="160"/>
    </location>
</feature>
<feature type="domain" description="CBS" evidence="14">
    <location>
        <begin position="781"/>
        <end position="841"/>
    </location>
</feature>
<keyword evidence="4 12" id="KW-0812">Transmembrane</keyword>
<dbReference type="Pfam" id="PF00654">
    <property type="entry name" value="Voltage_CLC"/>
    <property type="match status" value="1"/>
</dbReference>
<keyword evidence="9 12" id="KW-0472">Membrane</keyword>
<dbReference type="EMBL" id="BNJQ01000017">
    <property type="protein sequence ID" value="GHP07674.1"/>
    <property type="molecule type" value="Genomic_DNA"/>
</dbReference>
<feature type="compositionally biased region" description="Low complexity" evidence="13">
    <location>
        <begin position="886"/>
        <end position="898"/>
    </location>
</feature>
<feature type="transmembrane region" description="Helical" evidence="12">
    <location>
        <begin position="255"/>
        <end position="276"/>
    </location>
</feature>
<feature type="region of interest" description="Disordered" evidence="13">
    <location>
        <begin position="1"/>
        <end position="85"/>
    </location>
</feature>
<keyword evidence="16" id="KW-1185">Reference proteome</keyword>
<feature type="transmembrane region" description="Helical" evidence="12">
    <location>
        <begin position="484"/>
        <end position="507"/>
    </location>
</feature>
<feature type="transmembrane region" description="Helical" evidence="12">
    <location>
        <begin position="355"/>
        <end position="379"/>
    </location>
</feature>
<evidence type="ECO:0000256" key="11">
    <source>
        <dbReference type="PROSITE-ProRule" id="PRU00703"/>
    </source>
</evidence>
<dbReference type="InterPro" id="IPR046342">
    <property type="entry name" value="CBS_dom_sf"/>
</dbReference>
<feature type="transmembrane region" description="Helical" evidence="12">
    <location>
        <begin position="441"/>
        <end position="463"/>
    </location>
</feature>
<evidence type="ECO:0000313" key="16">
    <source>
        <dbReference type="Proteomes" id="UP000660262"/>
    </source>
</evidence>
<sequence length="919" mass="98955">MSGRDPMEVSAVNPMESSRSSAHAPPSDYHVRDVRDVAISMQDVLAMQDNNLADQPAPADVSADSDEEGSDQRQRRHSPASGGALQTNIRLNLHEEPGAPAPASLEHFDEDVRRSSVTSLPDLDLNVNTSQQRTTRRRRQLAANNNSSSSSDNNNNNNNKAAFASIEYSPEHSDAEGDEPAPEPSLTALRSFSMRFHEIGVHVPRTATVYRWLRGLLVGLMTAICAFTISLVVANFEGLRFVLLSHHTRSFVVQLAQKCAFNAALVIVASTVVLTVGPRAAGSGVPEVKGFLNGVNIHGALAKRTLFAKVVGSALAVSAGLAVGKEGPLIHVGSCIADAQWRRTARRGQRERRDLVTIGAASGVAAAFQAPLGGVLFALEEASTHWRSELTWRAFAATAVTAVAVELFAVACKSGGNPCGYYSGSGFVLFEVPRLDLPSRFLAQVWAIVPLAVLGGMMGAFFTTRNIKLNAWRTRTMAAKSRGWRVLEVVIVSIVTTMCAHALPFVVPSCVSGEPPGSERFRRFVAEVPLCKSGEYSALAALLINPQEQAIRILLTSAPGQISGPALAIFSLYYYVLNCVTFGVAVPAGLFTPSILIGGALGRAYCGVLRAVVPPVLLPGGVDPTLYTILGAAAYMGGLMRMTVSLCVIILEITGSLHPLPLVMLTLSVAKMVGDRFCSSVYEEHLKLKGVPFLDQRPPRNSDGSRNAMRVSEAMCRDVLAVPVKCTAEVLMKILSDGTTYSSFPVVDNDRCVVGVARRQDLMRLADSTVVAVRARAPLDLRQYARYVPPALARRPLAEAYSSFRWMGVRLLPVVSSARGRLVGVLTRSDLLGWSGTWLAERAAMDLDRDEAADDEAAAFDASRHSYDYDDIIDDDDYDSEHGAAVTTPLTPSTPLLVSRERESQENLMADESAEQEDG</sequence>
<keyword evidence="6 12" id="KW-1133">Transmembrane helix</keyword>
<dbReference type="OrthoDB" id="428525at2759"/>
<evidence type="ECO:0000256" key="6">
    <source>
        <dbReference type="ARBA" id="ARBA00022989"/>
    </source>
</evidence>
<dbReference type="PROSITE" id="PS51371">
    <property type="entry name" value="CBS"/>
    <property type="match status" value="2"/>
</dbReference>
<name>A0A830HKK4_9CHLO</name>
<dbReference type="InterPro" id="IPR000644">
    <property type="entry name" value="CBS_dom"/>
</dbReference>
<dbReference type="Proteomes" id="UP000660262">
    <property type="component" value="Unassembled WGS sequence"/>
</dbReference>
<comment type="similarity">
    <text evidence="2 12">Belongs to the chloride channel (TC 2.A.49) family.</text>
</comment>
<protein>
    <recommendedName>
        <fullName evidence="12">Chloride channel protein</fullName>
    </recommendedName>
</protein>
<dbReference type="InterPro" id="IPR001807">
    <property type="entry name" value="ClC"/>
</dbReference>
<dbReference type="InterPro" id="IPR014743">
    <property type="entry name" value="Cl-channel_core"/>
</dbReference>
<dbReference type="AlphaFoldDB" id="A0A830HKK4"/>
<keyword evidence="7 12" id="KW-0406">Ion transport</keyword>
<accession>A0A830HKK4</accession>
<feature type="transmembrane region" description="Helical" evidence="12">
    <location>
        <begin position="391"/>
        <end position="412"/>
    </location>
</feature>
<dbReference type="GO" id="GO:0016020">
    <property type="term" value="C:membrane"/>
    <property type="evidence" value="ECO:0007669"/>
    <property type="project" value="UniProtKB-SubCell"/>
</dbReference>
<dbReference type="Gene3D" id="3.10.580.10">
    <property type="entry name" value="CBS-domain"/>
    <property type="match status" value="1"/>
</dbReference>
<evidence type="ECO:0000313" key="15">
    <source>
        <dbReference type="EMBL" id="GHP07674.1"/>
    </source>
</evidence>
<feature type="transmembrane region" description="Helical" evidence="12">
    <location>
        <begin position="215"/>
        <end position="235"/>
    </location>
</feature>
<organism evidence="15 16">
    <name type="scientific">Pycnococcus provasolii</name>
    <dbReference type="NCBI Taxonomy" id="41880"/>
    <lineage>
        <taxon>Eukaryota</taxon>
        <taxon>Viridiplantae</taxon>
        <taxon>Chlorophyta</taxon>
        <taxon>Pseudoscourfieldiophyceae</taxon>
        <taxon>Pseudoscourfieldiales</taxon>
        <taxon>Pycnococcaceae</taxon>
        <taxon>Pycnococcus</taxon>
    </lineage>
</organism>
<dbReference type="GO" id="GO:0005254">
    <property type="term" value="F:chloride channel activity"/>
    <property type="evidence" value="ECO:0007669"/>
    <property type="project" value="UniProtKB-UniRule"/>
</dbReference>
<dbReference type="Pfam" id="PF00571">
    <property type="entry name" value="CBS"/>
    <property type="match status" value="2"/>
</dbReference>
<evidence type="ECO:0000256" key="3">
    <source>
        <dbReference type="ARBA" id="ARBA00022448"/>
    </source>
</evidence>
<keyword evidence="3 12" id="KW-0813">Transport</keyword>
<keyword evidence="8 11" id="KW-0129">CBS domain</keyword>
<comment type="subcellular location">
    <subcellularLocation>
        <location evidence="1 12">Membrane</location>
        <topology evidence="1 12">Multi-pass membrane protein</topology>
    </subcellularLocation>
</comment>
<dbReference type="Gene3D" id="1.10.3080.10">
    <property type="entry name" value="Clc chloride channel"/>
    <property type="match status" value="1"/>
</dbReference>
<dbReference type="SUPFAM" id="SSF81340">
    <property type="entry name" value="Clc chloride channel"/>
    <property type="match status" value="1"/>
</dbReference>
<evidence type="ECO:0000256" key="8">
    <source>
        <dbReference type="ARBA" id="ARBA00023122"/>
    </source>
</evidence>
<evidence type="ECO:0000256" key="2">
    <source>
        <dbReference type="ARBA" id="ARBA00009476"/>
    </source>
</evidence>
<gene>
    <name evidence="15" type="ORF">PPROV_000641600</name>
</gene>
<evidence type="ECO:0000256" key="12">
    <source>
        <dbReference type="RuleBase" id="RU361221"/>
    </source>
</evidence>
<feature type="region of interest" description="Disordered" evidence="13">
    <location>
        <begin position="874"/>
        <end position="919"/>
    </location>
</feature>
<comment type="caution">
    <text evidence="15">The sequence shown here is derived from an EMBL/GenBank/DDBJ whole genome shotgun (WGS) entry which is preliminary data.</text>
</comment>
<evidence type="ECO:0000259" key="14">
    <source>
        <dbReference type="PROSITE" id="PS51371"/>
    </source>
</evidence>
<feature type="transmembrane region" description="Helical" evidence="12">
    <location>
        <begin position="628"/>
        <end position="651"/>
    </location>
</feature>
<evidence type="ECO:0000256" key="7">
    <source>
        <dbReference type="ARBA" id="ARBA00023065"/>
    </source>
</evidence>
<dbReference type="PANTHER" id="PTHR11689:SF136">
    <property type="entry name" value="H(+)_CL(-) EXCHANGE TRANSPORTER 7"/>
    <property type="match status" value="1"/>
</dbReference>
<feature type="domain" description="CBS" evidence="14">
    <location>
        <begin position="715"/>
        <end position="773"/>
    </location>
</feature>
<evidence type="ECO:0000256" key="1">
    <source>
        <dbReference type="ARBA" id="ARBA00004141"/>
    </source>
</evidence>
<evidence type="ECO:0000256" key="9">
    <source>
        <dbReference type="ARBA" id="ARBA00023136"/>
    </source>
</evidence>
<dbReference type="InterPro" id="IPR051280">
    <property type="entry name" value="Cl-channel/antiporter"/>
</dbReference>
<keyword evidence="5" id="KW-0677">Repeat</keyword>
<dbReference type="PANTHER" id="PTHR11689">
    <property type="entry name" value="CHLORIDE CHANNEL PROTEIN CLC FAMILY MEMBER"/>
    <property type="match status" value="1"/>
</dbReference>
<comment type="caution">
    <text evidence="12">Lacks conserved residue(s) required for the propagation of feature annotation.</text>
</comment>
<evidence type="ECO:0000256" key="5">
    <source>
        <dbReference type="ARBA" id="ARBA00022737"/>
    </source>
</evidence>
<dbReference type="PRINTS" id="PR00762">
    <property type="entry name" value="CLCHANNEL"/>
</dbReference>
<evidence type="ECO:0000256" key="10">
    <source>
        <dbReference type="ARBA" id="ARBA00023214"/>
    </source>
</evidence>
<feature type="compositionally biased region" description="Low complexity" evidence="13">
    <location>
        <begin position="144"/>
        <end position="159"/>
    </location>
</feature>